<comment type="subcellular location">
    <subcellularLocation>
        <location evidence="1">Mitochondrion</location>
    </subcellularLocation>
</comment>
<dbReference type="InterPro" id="IPR032435">
    <property type="entry name" value="STML2-like_C"/>
</dbReference>
<protein>
    <recommendedName>
        <fullName evidence="5">Band 7 domain-containing protein</fullName>
    </recommendedName>
</protein>
<proteinExistence type="inferred from homology"/>
<dbReference type="SMART" id="SM00244">
    <property type="entry name" value="PHB"/>
    <property type="match status" value="1"/>
</dbReference>
<sequence>MRGRAASLLARGLLWRQITSTSNRHAALQATGMAGSGMPALTSMHALQQSIHGHSLPWTNFGQASGKRSYTRGSDMANLALSPPANFGVVVVPERVTYLVERFGRYVKTLESGLHFLIPMVDRIAYVQSLKELAIPITQQSAITKDNVTIAIDGVLYVKVIDPVKASYGVDNALFAISQLAQTTMRSELGKMTLDTTFAEREVLNSSIVQAITPAANAWGLQCLRYEIKDILPPRSIVQAMELQAEAERRKRASILESEGQRQSKINVAEGNKQEVILESEAHRQKSVNRAHGEADAILRLAHATANSLAQVGEALRASGGSEAASLRVAERYVEAFREVAKQSTTMLLPANANDPAAFVAQAVSIFNAASKSGMGGQQQSLPADHSSSVFPHERQTGQSSTSVGKNAGGESSKEGSLNARKQSSEHAFSYTPEEPKPFFTLRQDA</sequence>
<dbReference type="CDD" id="cd08829">
    <property type="entry name" value="SPFH_paraslipin"/>
    <property type="match status" value="1"/>
</dbReference>
<dbReference type="InterPro" id="IPR001107">
    <property type="entry name" value="Band_7"/>
</dbReference>
<evidence type="ECO:0000259" key="5">
    <source>
        <dbReference type="SMART" id="SM00244"/>
    </source>
</evidence>
<dbReference type="PRINTS" id="PR00721">
    <property type="entry name" value="STOMATIN"/>
</dbReference>
<evidence type="ECO:0000256" key="4">
    <source>
        <dbReference type="SAM" id="MobiDB-lite"/>
    </source>
</evidence>
<dbReference type="Gene3D" id="3.30.479.30">
    <property type="entry name" value="Band 7 domain"/>
    <property type="match status" value="1"/>
</dbReference>
<organism evidence="6 7">
    <name type="scientific">Dunaliella salina</name>
    <name type="common">Green alga</name>
    <name type="synonym">Protococcus salinus</name>
    <dbReference type="NCBI Taxonomy" id="3046"/>
    <lineage>
        <taxon>Eukaryota</taxon>
        <taxon>Viridiplantae</taxon>
        <taxon>Chlorophyta</taxon>
        <taxon>core chlorophytes</taxon>
        <taxon>Chlorophyceae</taxon>
        <taxon>CS clade</taxon>
        <taxon>Chlamydomonadales</taxon>
        <taxon>Dunaliellaceae</taxon>
        <taxon>Dunaliella</taxon>
    </lineage>
</organism>
<evidence type="ECO:0000256" key="1">
    <source>
        <dbReference type="ARBA" id="ARBA00004173"/>
    </source>
</evidence>
<accession>A0ABQ7G3M9</accession>
<reference evidence="6" key="1">
    <citation type="submission" date="2017-08" db="EMBL/GenBank/DDBJ databases">
        <authorList>
            <person name="Polle J.E."/>
            <person name="Barry K."/>
            <person name="Cushman J."/>
            <person name="Schmutz J."/>
            <person name="Tran D."/>
            <person name="Hathwaick L.T."/>
            <person name="Yim W.C."/>
            <person name="Jenkins J."/>
            <person name="Mckie-Krisberg Z.M."/>
            <person name="Prochnik S."/>
            <person name="Lindquist E."/>
            <person name="Dockter R.B."/>
            <person name="Adam C."/>
            <person name="Molina H."/>
            <person name="Bunkerborg J."/>
            <person name="Jin E."/>
            <person name="Buchheim M."/>
            <person name="Magnuson J."/>
        </authorList>
    </citation>
    <scope>NUCLEOTIDE SEQUENCE</scope>
    <source>
        <strain evidence="6">CCAP 19/18</strain>
    </source>
</reference>
<comment type="similarity">
    <text evidence="2">Belongs to the band 7/mec-2 family.</text>
</comment>
<dbReference type="SUPFAM" id="SSF117892">
    <property type="entry name" value="Band 7/SPFH domain"/>
    <property type="match status" value="1"/>
</dbReference>
<dbReference type="InterPro" id="IPR001972">
    <property type="entry name" value="Stomatin_HflK_fam"/>
</dbReference>
<evidence type="ECO:0000313" key="6">
    <source>
        <dbReference type="EMBL" id="KAF5829212.1"/>
    </source>
</evidence>
<dbReference type="EMBL" id="MU070190">
    <property type="protein sequence ID" value="KAF5829212.1"/>
    <property type="molecule type" value="Genomic_DNA"/>
</dbReference>
<feature type="region of interest" description="Disordered" evidence="4">
    <location>
        <begin position="373"/>
        <end position="446"/>
    </location>
</feature>
<keyword evidence="7" id="KW-1185">Reference proteome</keyword>
<dbReference type="Proteomes" id="UP000815325">
    <property type="component" value="Unassembled WGS sequence"/>
</dbReference>
<dbReference type="InterPro" id="IPR036013">
    <property type="entry name" value="Band_7/SPFH_dom_sf"/>
</dbReference>
<feature type="domain" description="Band 7" evidence="5">
    <location>
        <begin position="87"/>
        <end position="245"/>
    </location>
</feature>
<evidence type="ECO:0000256" key="3">
    <source>
        <dbReference type="ARBA" id="ARBA00023128"/>
    </source>
</evidence>
<dbReference type="PANTHER" id="PTHR43327:SF10">
    <property type="entry name" value="STOMATIN-LIKE PROTEIN 2, MITOCHONDRIAL"/>
    <property type="match status" value="1"/>
</dbReference>
<dbReference type="Pfam" id="PF01145">
    <property type="entry name" value="Band_7"/>
    <property type="match status" value="1"/>
</dbReference>
<gene>
    <name evidence="6" type="ORF">DUNSADRAFT_16404</name>
</gene>
<dbReference type="InterPro" id="IPR050710">
    <property type="entry name" value="Band7/mec-2_domain"/>
</dbReference>
<keyword evidence="3" id="KW-0496">Mitochondrion</keyword>
<dbReference type="Pfam" id="PF16200">
    <property type="entry name" value="Band_7_C"/>
    <property type="match status" value="1"/>
</dbReference>
<name>A0ABQ7G3M9_DUNSA</name>
<dbReference type="PANTHER" id="PTHR43327">
    <property type="entry name" value="STOMATIN-LIKE PROTEIN 2, MITOCHONDRIAL"/>
    <property type="match status" value="1"/>
</dbReference>
<comment type="caution">
    <text evidence="6">The sequence shown here is derived from an EMBL/GenBank/DDBJ whole genome shotgun (WGS) entry which is preliminary data.</text>
</comment>
<feature type="compositionally biased region" description="Polar residues" evidence="4">
    <location>
        <begin position="378"/>
        <end position="390"/>
    </location>
</feature>
<evidence type="ECO:0000256" key="2">
    <source>
        <dbReference type="ARBA" id="ARBA00008164"/>
    </source>
</evidence>
<evidence type="ECO:0000313" key="7">
    <source>
        <dbReference type="Proteomes" id="UP000815325"/>
    </source>
</evidence>